<dbReference type="InterPro" id="IPR036165">
    <property type="entry name" value="YefM-like_sf"/>
</dbReference>
<comment type="similarity">
    <text evidence="1">Belongs to the phD/YefM antitoxin family.</text>
</comment>
<gene>
    <name evidence="2" type="ORF">HRU87_00225</name>
</gene>
<dbReference type="Gene3D" id="3.40.1620.10">
    <property type="entry name" value="YefM-like domain"/>
    <property type="match status" value="1"/>
</dbReference>
<dbReference type="EMBL" id="CP054056">
    <property type="protein sequence ID" value="QKJ25904.1"/>
    <property type="molecule type" value="Genomic_DNA"/>
</dbReference>
<evidence type="ECO:0000256" key="1">
    <source>
        <dbReference type="ARBA" id="ARBA00009981"/>
    </source>
</evidence>
<name>A0A7D4PYA6_9MICO</name>
<sequence>MKRVMTATEVARNFSEVLDQVVAGDQIVITRGNVEIVVMNSASSQEPNSKLLAKSLDEHFAKYGPISQKEAKRKLDRLNEMRELDMMLEAEKWNR</sequence>
<dbReference type="AlphaFoldDB" id="A0A7D4PYA6"/>
<proteinExistence type="inferred from homology"/>
<protein>
    <submittedName>
        <fullName evidence="2">Type II toxin-antitoxin system prevent-host-death family antitoxin</fullName>
    </submittedName>
</protein>
<dbReference type="Proteomes" id="UP000501003">
    <property type="component" value="Chromosome"/>
</dbReference>
<dbReference type="KEGG" id="aqg:HRU87_00225"/>
<evidence type="ECO:0000313" key="2">
    <source>
        <dbReference type="EMBL" id="QKJ25904.1"/>
    </source>
</evidence>
<dbReference type="NCBIfam" id="TIGR01552">
    <property type="entry name" value="phd_fam"/>
    <property type="match status" value="1"/>
</dbReference>
<organism evidence="2 3">
    <name type="scientific">Aquiluna borgnonia</name>
    <dbReference type="NCBI Taxonomy" id="2499157"/>
    <lineage>
        <taxon>Bacteria</taxon>
        <taxon>Bacillati</taxon>
        <taxon>Actinomycetota</taxon>
        <taxon>Actinomycetes</taxon>
        <taxon>Micrococcales</taxon>
        <taxon>Microbacteriaceae</taxon>
        <taxon>Luna cluster</taxon>
        <taxon>Luna-1 subcluster</taxon>
        <taxon>Aquiluna</taxon>
    </lineage>
</organism>
<accession>A0A7D4PYA6</accession>
<evidence type="ECO:0000313" key="3">
    <source>
        <dbReference type="Proteomes" id="UP000501003"/>
    </source>
</evidence>
<keyword evidence="3" id="KW-1185">Reference proteome</keyword>
<reference evidence="2 3" key="1">
    <citation type="submission" date="2020-05" db="EMBL/GenBank/DDBJ databases">
        <title>Aquirufa sp. strain 15G-AUS-rot a new Aquirufa species.</title>
        <authorList>
            <person name="Pitt A."/>
            <person name="Hahn M.W."/>
        </authorList>
    </citation>
    <scope>NUCLEOTIDE SEQUENCE [LARGE SCALE GENOMIC DNA]</scope>
    <source>
        <strain evidence="2 3">15G-AUS-rot</strain>
    </source>
</reference>
<dbReference type="SUPFAM" id="SSF143120">
    <property type="entry name" value="YefM-like"/>
    <property type="match status" value="1"/>
</dbReference>